<protein>
    <recommendedName>
        <fullName evidence="4">CCHC-type domain-containing protein</fullName>
    </recommendedName>
</protein>
<gene>
    <name evidence="2" type="ORF">RHGRI_023449</name>
</gene>
<evidence type="ECO:0000313" key="2">
    <source>
        <dbReference type="EMBL" id="KAG5535687.1"/>
    </source>
</evidence>
<evidence type="ECO:0000256" key="1">
    <source>
        <dbReference type="SAM" id="MobiDB-lite"/>
    </source>
</evidence>
<dbReference type="Proteomes" id="UP000823749">
    <property type="component" value="Chromosome 8"/>
</dbReference>
<dbReference type="EMBL" id="JACTNZ010000008">
    <property type="protein sequence ID" value="KAG5535687.1"/>
    <property type="molecule type" value="Genomic_DNA"/>
</dbReference>
<dbReference type="PANTHER" id="PTHR35046:SF26">
    <property type="entry name" value="RNA-DIRECTED DNA POLYMERASE"/>
    <property type="match status" value="1"/>
</dbReference>
<feature type="region of interest" description="Disordered" evidence="1">
    <location>
        <begin position="1"/>
        <end position="35"/>
    </location>
</feature>
<proteinExistence type="predicted"/>
<feature type="compositionally biased region" description="Basic and acidic residues" evidence="1">
    <location>
        <begin position="1"/>
        <end position="11"/>
    </location>
</feature>
<feature type="compositionally biased region" description="Acidic residues" evidence="1">
    <location>
        <begin position="17"/>
        <end position="28"/>
    </location>
</feature>
<feature type="region of interest" description="Disordered" evidence="1">
    <location>
        <begin position="160"/>
        <end position="192"/>
    </location>
</feature>
<accession>A0AAV6J5M9</accession>
<evidence type="ECO:0000313" key="3">
    <source>
        <dbReference type="Proteomes" id="UP000823749"/>
    </source>
</evidence>
<dbReference type="AlphaFoldDB" id="A0AAV6J5M9"/>
<keyword evidence="3" id="KW-1185">Reference proteome</keyword>
<evidence type="ECO:0008006" key="4">
    <source>
        <dbReference type="Google" id="ProtNLM"/>
    </source>
</evidence>
<dbReference type="PANTHER" id="PTHR35046">
    <property type="entry name" value="ZINC KNUCKLE (CCHC-TYPE) FAMILY PROTEIN"/>
    <property type="match status" value="1"/>
</dbReference>
<organism evidence="2 3">
    <name type="scientific">Rhododendron griersonianum</name>
    <dbReference type="NCBI Taxonomy" id="479676"/>
    <lineage>
        <taxon>Eukaryota</taxon>
        <taxon>Viridiplantae</taxon>
        <taxon>Streptophyta</taxon>
        <taxon>Embryophyta</taxon>
        <taxon>Tracheophyta</taxon>
        <taxon>Spermatophyta</taxon>
        <taxon>Magnoliopsida</taxon>
        <taxon>eudicotyledons</taxon>
        <taxon>Gunneridae</taxon>
        <taxon>Pentapetalae</taxon>
        <taxon>asterids</taxon>
        <taxon>Ericales</taxon>
        <taxon>Ericaceae</taxon>
        <taxon>Ericoideae</taxon>
        <taxon>Rhodoreae</taxon>
        <taxon>Rhododendron</taxon>
    </lineage>
</organism>
<name>A0AAV6J5M9_9ERIC</name>
<comment type="caution">
    <text evidence="2">The sequence shown here is derived from an EMBL/GenBank/DDBJ whole genome shotgun (WGS) entry which is preliminary data.</text>
</comment>
<sequence length="295" mass="33234">MEIPEGSRDPFDIPEGSLEDEDMEGEEENPFHDAEHAEDYLDWEASFENYFEWKTMAEERKVLFVKLKLKGAVLQSWKRVEEQRARQGNHKISTWEKQRQMTSRYLSGLNQSIRDEMGVVHLFSLEDARQYALMAEKKVGPYGARRPLFRCVDGVTQRSPASVQGVRGQPTTSKTDRGATIASQTGGRSDGIEKGKAIAKYGSQNAPSTSFSRTGNNSQIRSFSCGEKGHTSYQCPQKWVNLAEVGNEEEEFIEPLYDEYDDEADDIDVLPIKGVSRCAESDDNTQSPRGGLEEA</sequence>
<feature type="region of interest" description="Disordered" evidence="1">
    <location>
        <begin position="274"/>
        <end position="295"/>
    </location>
</feature>
<reference evidence="2" key="1">
    <citation type="submission" date="2020-08" db="EMBL/GenBank/DDBJ databases">
        <title>Plant Genome Project.</title>
        <authorList>
            <person name="Zhang R.-G."/>
        </authorList>
    </citation>
    <scope>NUCLEOTIDE SEQUENCE</scope>
    <source>
        <strain evidence="2">WSP0</strain>
        <tissue evidence="2">Leaf</tissue>
    </source>
</reference>